<dbReference type="SUPFAM" id="SSF48208">
    <property type="entry name" value="Six-hairpin glycosidases"/>
    <property type="match status" value="1"/>
</dbReference>
<dbReference type="Proteomes" id="UP000469559">
    <property type="component" value="Unassembled WGS sequence"/>
</dbReference>
<keyword evidence="7 11" id="KW-0472">Membrane</keyword>
<dbReference type="FunFam" id="1.50.10.20:FF:000006">
    <property type="entry name" value="Mannan endo-1,6-alpha-mannosidase"/>
    <property type="match status" value="1"/>
</dbReference>
<evidence type="ECO:0000313" key="14">
    <source>
        <dbReference type="Proteomes" id="UP000469559"/>
    </source>
</evidence>
<reference evidence="13 14" key="1">
    <citation type="submission" date="2018-05" db="EMBL/GenBank/DDBJ databases">
        <title>Whole genome sequencing for identification of molecular markers to develop diagnostic detection tools for the regulated plant pathogen Lachnellula willkommii.</title>
        <authorList>
            <person name="Giroux E."/>
            <person name="Bilodeau G."/>
        </authorList>
    </citation>
    <scope>NUCLEOTIDE SEQUENCE [LARGE SCALE GENOMIC DNA]</scope>
    <source>
        <strain evidence="13 14">CBS 203.66</strain>
    </source>
</reference>
<comment type="similarity">
    <text evidence="3">Belongs to the glycosyl hydrolase 76 family.</text>
</comment>
<keyword evidence="11" id="KW-1133">Transmembrane helix</keyword>
<organism evidence="13 14">
    <name type="scientific">Lachnellula arida</name>
    <dbReference type="NCBI Taxonomy" id="1316785"/>
    <lineage>
        <taxon>Eukaryota</taxon>
        <taxon>Fungi</taxon>
        <taxon>Dikarya</taxon>
        <taxon>Ascomycota</taxon>
        <taxon>Pezizomycotina</taxon>
        <taxon>Leotiomycetes</taxon>
        <taxon>Helotiales</taxon>
        <taxon>Lachnaceae</taxon>
        <taxon>Lachnellula</taxon>
    </lineage>
</organism>
<evidence type="ECO:0000256" key="7">
    <source>
        <dbReference type="ARBA" id="ARBA00023136"/>
    </source>
</evidence>
<feature type="signal peptide" evidence="12">
    <location>
        <begin position="1"/>
        <end position="17"/>
    </location>
</feature>
<dbReference type="PANTHER" id="PTHR12145">
    <property type="entry name" value="MANNAN ENDO-1,6-ALPHA-MANNOSIDASE DCW1"/>
    <property type="match status" value="1"/>
</dbReference>
<evidence type="ECO:0000256" key="2">
    <source>
        <dbReference type="ARBA" id="ARBA00004308"/>
    </source>
</evidence>
<feature type="chain" id="PRO_5035882680" description="mannan endo-1,6-alpha-mannosidase" evidence="12">
    <location>
        <begin position="18"/>
        <end position="515"/>
    </location>
</feature>
<feature type="compositionally biased region" description="Polar residues" evidence="10">
    <location>
        <begin position="401"/>
        <end position="411"/>
    </location>
</feature>
<sequence length="515" mass="56956">MFRACALLCLVVFQVRAIEIDVENVESIKKAASIAAYDMVSYYKGNESGQTPGKLPEPPYYWWESGAMWGALIDYWHYTGDTTYNDITIQGLQFQVGIDKDFNPQNESAEMGNDDQAFWAMAALSAAETNFPNSPNPKDPSWLSLAQAVFNEQTSRWDTTTCGGGLRWQVYQINGYDLKNSISNGCLFNIASRLARYTNDDHYSQWAVKVWEWMERIGLIDQEYNVYDNSEATKLNCTQIDHNQWSYNAATMLMGASTMFNYTNGDPVWRTRTQGLIDAIALAYFPNGIMKDICEQYDKCNTDEHSFKAYLSRWMGQSTQMAPFIYDKSIALLKSSANAAAAQCTGGSSGTKCGLKWFLDGTWDGSDGVGQQMAALEVFQSTLVRYIGAPLTNSTGGTSISNPTAGHNSSAVPPAQRITPPTKGEKAGAWALTAFIAIMAAWACWFMCITAWESDLTGAATAGVFGERRAVVMGGNGKGRAGETGIPLNRWMGGAISVHEEEWGSTRYRRRDHFA</sequence>
<dbReference type="InterPro" id="IPR005198">
    <property type="entry name" value="Glyco_hydro_76"/>
</dbReference>
<dbReference type="GO" id="GO:0016052">
    <property type="term" value="P:carbohydrate catabolic process"/>
    <property type="evidence" value="ECO:0007669"/>
    <property type="project" value="InterPro"/>
</dbReference>
<protein>
    <recommendedName>
        <fullName evidence="4">mannan endo-1,6-alpha-mannosidase</fullName>
        <ecNumber evidence="4">3.2.1.101</ecNumber>
    </recommendedName>
</protein>
<dbReference type="InterPro" id="IPR014480">
    <property type="entry name" value="Mannan-1_6-alpha_mannosidase"/>
</dbReference>
<dbReference type="AlphaFoldDB" id="A0A8T9BCV0"/>
<evidence type="ECO:0000313" key="13">
    <source>
        <dbReference type="EMBL" id="TVY17900.1"/>
    </source>
</evidence>
<accession>A0A8T9BCV0</accession>
<keyword evidence="11" id="KW-0812">Transmembrane</keyword>
<evidence type="ECO:0000256" key="4">
    <source>
        <dbReference type="ARBA" id="ARBA00012350"/>
    </source>
</evidence>
<dbReference type="EMBL" id="QGMF01000212">
    <property type="protein sequence ID" value="TVY17900.1"/>
    <property type="molecule type" value="Genomic_DNA"/>
</dbReference>
<evidence type="ECO:0000256" key="12">
    <source>
        <dbReference type="SAM" id="SignalP"/>
    </source>
</evidence>
<dbReference type="Gene3D" id="1.50.10.20">
    <property type="match status" value="1"/>
</dbReference>
<dbReference type="GO" id="GO:0009272">
    <property type="term" value="P:fungal-type cell wall biogenesis"/>
    <property type="evidence" value="ECO:0007669"/>
    <property type="project" value="TreeGrafter"/>
</dbReference>
<evidence type="ECO:0000256" key="6">
    <source>
        <dbReference type="ARBA" id="ARBA00022801"/>
    </source>
</evidence>
<evidence type="ECO:0000256" key="8">
    <source>
        <dbReference type="ARBA" id="ARBA00023180"/>
    </source>
</evidence>
<name>A0A8T9BCV0_9HELO</name>
<evidence type="ECO:0000256" key="10">
    <source>
        <dbReference type="SAM" id="MobiDB-lite"/>
    </source>
</evidence>
<dbReference type="PIRSF" id="PIRSF016302">
    <property type="entry name" value="Man_a_manosd"/>
    <property type="match status" value="1"/>
</dbReference>
<keyword evidence="14" id="KW-1185">Reference proteome</keyword>
<dbReference type="OrthoDB" id="4187847at2759"/>
<dbReference type="GO" id="GO:0008496">
    <property type="term" value="F:mannan endo-1,6-alpha-mannosidase activity"/>
    <property type="evidence" value="ECO:0007669"/>
    <property type="project" value="UniProtKB-EC"/>
</dbReference>
<keyword evidence="8" id="KW-0325">Glycoprotein</keyword>
<comment type="subcellular location">
    <subcellularLocation>
        <location evidence="2">Endomembrane system</location>
    </subcellularLocation>
</comment>
<keyword evidence="5 12" id="KW-0732">Signal</keyword>
<evidence type="ECO:0000256" key="9">
    <source>
        <dbReference type="ARBA" id="ARBA00023295"/>
    </source>
</evidence>
<evidence type="ECO:0000256" key="5">
    <source>
        <dbReference type="ARBA" id="ARBA00022729"/>
    </source>
</evidence>
<evidence type="ECO:0000256" key="1">
    <source>
        <dbReference type="ARBA" id="ARBA00001452"/>
    </source>
</evidence>
<dbReference type="EC" id="3.2.1.101" evidence="4"/>
<keyword evidence="9" id="KW-0326">Glycosidase</keyword>
<evidence type="ECO:0000256" key="3">
    <source>
        <dbReference type="ARBA" id="ARBA00009699"/>
    </source>
</evidence>
<proteinExistence type="inferred from homology"/>
<dbReference type="Pfam" id="PF03663">
    <property type="entry name" value="Glyco_hydro_76"/>
    <property type="match status" value="1"/>
</dbReference>
<evidence type="ECO:0000256" key="11">
    <source>
        <dbReference type="SAM" id="Phobius"/>
    </source>
</evidence>
<feature type="region of interest" description="Disordered" evidence="10">
    <location>
        <begin position="401"/>
        <end position="423"/>
    </location>
</feature>
<comment type="catalytic activity">
    <reaction evidence="1">
        <text>Random hydrolysis of (1-&gt;6)-alpha-D-mannosidic linkages in unbranched (1-&gt;6)-mannans.</text>
        <dbReference type="EC" id="3.2.1.101"/>
    </reaction>
</comment>
<dbReference type="InterPro" id="IPR008928">
    <property type="entry name" value="6-hairpin_glycosidase_sf"/>
</dbReference>
<comment type="caution">
    <text evidence="13">The sequence shown here is derived from an EMBL/GenBank/DDBJ whole genome shotgun (WGS) entry which is preliminary data.</text>
</comment>
<dbReference type="GO" id="GO:0012505">
    <property type="term" value="C:endomembrane system"/>
    <property type="evidence" value="ECO:0007669"/>
    <property type="project" value="UniProtKB-SubCell"/>
</dbReference>
<gene>
    <name evidence="13" type="primary">DCW1_7</name>
    <name evidence="13" type="ORF">LARI1_G004196</name>
</gene>
<keyword evidence="6" id="KW-0378">Hydrolase</keyword>
<dbReference type="PANTHER" id="PTHR12145:SF36">
    <property type="entry name" value="MANNAN ENDO-1,6-ALPHA-MANNOSIDASE DCW1"/>
    <property type="match status" value="1"/>
</dbReference>
<feature type="transmembrane region" description="Helical" evidence="11">
    <location>
        <begin position="427"/>
        <end position="448"/>
    </location>
</feature>